<accession>A0A9N8DTX6</accession>
<protein>
    <submittedName>
        <fullName evidence="8">Transmembrane protein 56</fullName>
    </submittedName>
</protein>
<evidence type="ECO:0000256" key="3">
    <source>
        <dbReference type="ARBA" id="ARBA00022989"/>
    </source>
</evidence>
<dbReference type="PROSITE" id="PS50922">
    <property type="entry name" value="TLC"/>
    <property type="match status" value="1"/>
</dbReference>
<evidence type="ECO:0000313" key="8">
    <source>
        <dbReference type="EMBL" id="CAB9508612.1"/>
    </source>
</evidence>
<dbReference type="GO" id="GO:0055088">
    <property type="term" value="P:lipid homeostasis"/>
    <property type="evidence" value="ECO:0007669"/>
    <property type="project" value="TreeGrafter"/>
</dbReference>
<evidence type="ECO:0000313" key="9">
    <source>
        <dbReference type="Proteomes" id="UP001153069"/>
    </source>
</evidence>
<feature type="domain" description="TLC" evidence="7">
    <location>
        <begin position="49"/>
        <end position="264"/>
    </location>
</feature>
<dbReference type="InterPro" id="IPR006634">
    <property type="entry name" value="TLC-dom"/>
</dbReference>
<feature type="transmembrane region" description="Helical" evidence="6">
    <location>
        <begin position="159"/>
        <end position="177"/>
    </location>
</feature>
<keyword evidence="2 5" id="KW-0812">Transmembrane</keyword>
<dbReference type="PANTHER" id="PTHR13439:SF0">
    <property type="entry name" value="TOPOISOMERASE I DAMAGE AFFECTED PROTEIN 4"/>
    <property type="match status" value="1"/>
</dbReference>
<proteinExistence type="predicted"/>
<evidence type="ECO:0000256" key="1">
    <source>
        <dbReference type="ARBA" id="ARBA00004141"/>
    </source>
</evidence>
<name>A0A9N8DTX6_9STRA</name>
<dbReference type="SMART" id="SM00724">
    <property type="entry name" value="TLC"/>
    <property type="match status" value="1"/>
</dbReference>
<sequence length="271" mass="30617">MVATKEELITVFVVSIVGFSGALEACTWILRSVLEYYPGLALDKKHIPTLITQGPSYITSMVHCILNSYRGIQQLYGLYHAPTHVKLFFPPTPQEFEPYIRNVELSNAIFAAYLLFDLIHIVRLYPKLGGADMVAHHLVFLICAIINGSYGILAYPFSWLIIGEISTLFLDIRWFLIKTGRGDTNFFQWMQYLFATSFFCTRVVIYSAGVLELFGQRSVLRDLVANGHVPGFFMGTTLLFIGAGCLLNLFWFQKIAAMAFSTNNKKPKKEA</sequence>
<dbReference type="AlphaFoldDB" id="A0A9N8DTX6"/>
<evidence type="ECO:0000256" key="2">
    <source>
        <dbReference type="ARBA" id="ARBA00022692"/>
    </source>
</evidence>
<feature type="transmembrane region" description="Helical" evidence="6">
    <location>
        <begin position="7"/>
        <end position="30"/>
    </location>
</feature>
<feature type="transmembrane region" description="Helical" evidence="6">
    <location>
        <begin position="134"/>
        <end position="153"/>
    </location>
</feature>
<dbReference type="EMBL" id="CAICTM010000352">
    <property type="protein sequence ID" value="CAB9508612.1"/>
    <property type="molecule type" value="Genomic_DNA"/>
</dbReference>
<evidence type="ECO:0000256" key="4">
    <source>
        <dbReference type="ARBA" id="ARBA00023136"/>
    </source>
</evidence>
<dbReference type="PANTHER" id="PTHR13439">
    <property type="entry name" value="CT120 PROTEIN"/>
    <property type="match status" value="1"/>
</dbReference>
<evidence type="ECO:0000259" key="7">
    <source>
        <dbReference type="PROSITE" id="PS50922"/>
    </source>
</evidence>
<feature type="transmembrane region" description="Helical" evidence="6">
    <location>
        <begin position="231"/>
        <end position="252"/>
    </location>
</feature>
<organism evidence="8 9">
    <name type="scientific">Seminavis robusta</name>
    <dbReference type="NCBI Taxonomy" id="568900"/>
    <lineage>
        <taxon>Eukaryota</taxon>
        <taxon>Sar</taxon>
        <taxon>Stramenopiles</taxon>
        <taxon>Ochrophyta</taxon>
        <taxon>Bacillariophyta</taxon>
        <taxon>Bacillariophyceae</taxon>
        <taxon>Bacillariophycidae</taxon>
        <taxon>Naviculales</taxon>
        <taxon>Naviculaceae</taxon>
        <taxon>Seminavis</taxon>
    </lineage>
</organism>
<keyword evidence="3 6" id="KW-1133">Transmembrane helix</keyword>
<dbReference type="GO" id="GO:0016020">
    <property type="term" value="C:membrane"/>
    <property type="evidence" value="ECO:0007669"/>
    <property type="project" value="UniProtKB-SubCell"/>
</dbReference>
<comment type="caution">
    <text evidence="8">The sequence shown here is derived from an EMBL/GenBank/DDBJ whole genome shotgun (WGS) entry which is preliminary data.</text>
</comment>
<evidence type="ECO:0000256" key="6">
    <source>
        <dbReference type="SAM" id="Phobius"/>
    </source>
</evidence>
<feature type="transmembrane region" description="Helical" evidence="6">
    <location>
        <begin position="189"/>
        <end position="211"/>
    </location>
</feature>
<keyword evidence="4 5" id="KW-0472">Membrane</keyword>
<dbReference type="GO" id="GO:0005783">
    <property type="term" value="C:endoplasmic reticulum"/>
    <property type="evidence" value="ECO:0007669"/>
    <property type="project" value="TreeGrafter"/>
</dbReference>
<gene>
    <name evidence="8" type="ORF">SEMRO_353_G124670.1</name>
</gene>
<dbReference type="Proteomes" id="UP001153069">
    <property type="component" value="Unassembled WGS sequence"/>
</dbReference>
<keyword evidence="9" id="KW-1185">Reference proteome</keyword>
<dbReference type="InterPro" id="IPR050846">
    <property type="entry name" value="TLCD"/>
</dbReference>
<feature type="transmembrane region" description="Helical" evidence="6">
    <location>
        <begin position="105"/>
        <end position="122"/>
    </location>
</feature>
<comment type="subcellular location">
    <subcellularLocation>
        <location evidence="1">Membrane</location>
        <topology evidence="1">Multi-pass membrane protein</topology>
    </subcellularLocation>
</comment>
<dbReference type="OrthoDB" id="5440at2759"/>
<dbReference type="Pfam" id="PF03798">
    <property type="entry name" value="TRAM_LAG1_CLN8"/>
    <property type="match status" value="1"/>
</dbReference>
<reference evidence="8" key="1">
    <citation type="submission" date="2020-06" db="EMBL/GenBank/DDBJ databases">
        <authorList>
            <consortium name="Plant Systems Biology data submission"/>
        </authorList>
    </citation>
    <scope>NUCLEOTIDE SEQUENCE</scope>
    <source>
        <strain evidence="8">D6</strain>
    </source>
</reference>
<evidence type="ECO:0000256" key="5">
    <source>
        <dbReference type="PROSITE-ProRule" id="PRU00205"/>
    </source>
</evidence>